<feature type="compositionally biased region" description="Basic and acidic residues" evidence="10">
    <location>
        <begin position="186"/>
        <end position="195"/>
    </location>
</feature>
<keyword evidence="9" id="KW-0472">Membrane</keyword>
<dbReference type="Gene3D" id="3.90.550.50">
    <property type="match status" value="1"/>
</dbReference>
<name>A0A081CFD8_PSEA2</name>
<evidence type="ECO:0000256" key="5">
    <source>
        <dbReference type="ARBA" id="ARBA00022692"/>
    </source>
</evidence>
<feature type="compositionally biased region" description="Low complexity" evidence="10">
    <location>
        <begin position="247"/>
        <end position="260"/>
    </location>
</feature>
<evidence type="ECO:0000256" key="7">
    <source>
        <dbReference type="ARBA" id="ARBA00022989"/>
    </source>
</evidence>
<feature type="compositionally biased region" description="Polar residues" evidence="10">
    <location>
        <begin position="148"/>
        <end position="159"/>
    </location>
</feature>
<dbReference type="Proteomes" id="UP000053758">
    <property type="component" value="Unassembled WGS sequence"/>
</dbReference>
<accession>A0A081CFD8</accession>
<dbReference type="GO" id="GO:0051072">
    <property type="term" value="P:4,6-pyruvylated galactose residue biosynthetic process"/>
    <property type="evidence" value="ECO:0007669"/>
    <property type="project" value="TreeGrafter"/>
</dbReference>
<evidence type="ECO:0000256" key="9">
    <source>
        <dbReference type="ARBA" id="ARBA00023136"/>
    </source>
</evidence>
<comment type="subcellular location">
    <subcellularLocation>
        <location evidence="1">Golgi apparatus membrane</location>
        <topology evidence="1">Single-pass type II membrane protein</topology>
    </subcellularLocation>
</comment>
<evidence type="ECO:0000256" key="1">
    <source>
        <dbReference type="ARBA" id="ARBA00004323"/>
    </source>
</evidence>
<dbReference type="AlphaFoldDB" id="A0A081CFD8"/>
<feature type="region of interest" description="Disordered" evidence="10">
    <location>
        <begin position="343"/>
        <end position="371"/>
    </location>
</feature>
<sequence>MVAAAISDSWLRRPQLQTLGGEASLCATAPRLLPLDSGGGEVSTPPTHALILSISRSPSTSPAGHHHHHCPRRPPTLFYASPCDTRCHLASACPAAGSLSCSGLPYPPRSSELGSSRTSTPGCSCFSTFSRLAPTLPQAIMSMDRGSPQRQGQASTSAPNREPRSPASPTTIQRHPFTRTPSNEPPRIHFAREGDTTSGRLHPSSGTDATLTVDLSSSSELDRASLDASVNGLSSSMDSFGAHPTDALAQSSNAHSSSASKYWPEPSGSHLRSAPYAVNDSDSQASYPPHERNGPHARIPRLHTKSLGYTSSNDGDLTPIASTSRMAPPLVGVNLTDQQIADMTESDVSEYDDTSKLRRNRRGSGADPAATSVFSSITKSLRGEPFWSRSASSYTPLTATRSRSLKKSKWNRNSKTDKTLFSSSAHPSSKDRTRPRRTPSIWTHPLRMLLSFFSKLFRTAFGPIHPVTIILALVLIASFVASVTKLIIYILNPDKEPLPWRTYCQQQPSFPHAYADALAPVDVFVGVFSIDSAYERRHLIRSTYATHTMPLDPHTGTPTSNVQVKFIIGKPRQAHARRVALEMETFNDIVVLDMEENMNRGKTHAFFRWAAENATVPFLRAVEDGQNPASGLAQGSVLLGELESRGQGHGQTREVLGGSTEQMHRYQVLWKKADYVVKADDDAFLILEELERHLRVAPRQMTYWGYLIRNWFMGGECYALSNDLVQYVAKSENVLHYIKGKEDKKVAQWINLHPNRSSIHWVSEHCWIYDHPKAGTAYSHGFLFPDYVEKIKLEGRRGLTDQEIARRGGEHRAKSYSTVSRWHSPYVEPRGDLTIEEEVEALVEGGGRWSGSWVRGEEGNDTQIWVPWQQIVFEANDERLRPPILDNLGAHPTLAEEVGIDPATGLTVRHIHAANRQASSAFAQADDDAVHAQRRKRDIPFLAHLPSVPGFDFGAGGVSRSAAEDRKRSFANSALQPRMIPLPTHKDGNGEAEELRRRRYLGRRFGGTVVVHYLKKSEWFYETALAFAGRGRFWPDGAGGTGSEWRMYGSPLVRHEDGYISGGRSQPRPDMELAYLQQARVQAQANAAQAQQLSARMGSFTKPKPAAAGGPPPSKAPPQDSQPPVQPPQHQQPQHE</sequence>
<dbReference type="GeneID" id="26304311"/>
<feature type="region of interest" description="Disordered" evidence="10">
    <location>
        <begin position="416"/>
        <end position="439"/>
    </location>
</feature>
<dbReference type="GO" id="GO:0016758">
    <property type="term" value="F:hexosyltransferase activity"/>
    <property type="evidence" value="ECO:0007669"/>
    <property type="project" value="InterPro"/>
</dbReference>
<organism evidence="11">
    <name type="scientific">Pseudozyma antarctica</name>
    <name type="common">Yeast</name>
    <name type="synonym">Candida antarctica</name>
    <dbReference type="NCBI Taxonomy" id="84753"/>
    <lineage>
        <taxon>Eukaryota</taxon>
        <taxon>Fungi</taxon>
        <taxon>Dikarya</taxon>
        <taxon>Basidiomycota</taxon>
        <taxon>Ustilaginomycotina</taxon>
        <taxon>Ustilaginomycetes</taxon>
        <taxon>Ustilaginales</taxon>
        <taxon>Ustilaginaceae</taxon>
        <taxon>Moesziomyces</taxon>
    </lineage>
</organism>
<evidence type="ECO:0000256" key="2">
    <source>
        <dbReference type="ARBA" id="ARBA00008661"/>
    </source>
</evidence>
<feature type="region of interest" description="Disordered" evidence="10">
    <location>
        <begin position="244"/>
        <end position="299"/>
    </location>
</feature>
<evidence type="ECO:0000256" key="6">
    <source>
        <dbReference type="ARBA" id="ARBA00022968"/>
    </source>
</evidence>
<dbReference type="InterPro" id="IPR002659">
    <property type="entry name" value="Glyco_trans_31"/>
</dbReference>
<reference evidence="11" key="1">
    <citation type="submission" date="2014-07" db="EMBL/GenBank/DDBJ databases">
        <title>Draft genome sequence of the yeast Pseudozyma antarctica JCM 10317 known as a producer of lipase B which used in a wide range of industrial applications.</title>
        <authorList>
            <person name="Morita T."/>
            <person name="Saika A."/>
            <person name="Koike H."/>
        </authorList>
    </citation>
    <scope>NUCLEOTIDE SEQUENCE</scope>
    <source>
        <strain evidence="11">JCM 10317</strain>
    </source>
</reference>
<keyword evidence="4 11" id="KW-0808">Transferase</keyword>
<dbReference type="HOGENOM" id="CLU_012776_0_0_1"/>
<dbReference type="RefSeq" id="XP_014656588.1">
    <property type="nucleotide sequence ID" value="XM_014801102.1"/>
</dbReference>
<feature type="compositionally biased region" description="Pro residues" evidence="10">
    <location>
        <begin position="1110"/>
        <end position="1127"/>
    </location>
</feature>
<keyword evidence="8" id="KW-0333">Golgi apparatus</keyword>
<keyword evidence="3" id="KW-0328">Glycosyltransferase</keyword>
<feature type="compositionally biased region" description="Polar residues" evidence="10">
    <location>
        <begin position="196"/>
        <end position="211"/>
    </location>
</feature>
<keyword evidence="5" id="KW-0812">Transmembrane</keyword>
<comment type="similarity">
    <text evidence="2">Belongs to the glycosyltransferase 31 family.</text>
</comment>
<gene>
    <name evidence="11" type="ORF">PAN0_008c3601</name>
</gene>
<evidence type="ECO:0000256" key="4">
    <source>
        <dbReference type="ARBA" id="ARBA00022679"/>
    </source>
</evidence>
<proteinExistence type="inferred from homology"/>
<feature type="region of interest" description="Disordered" evidence="10">
    <location>
        <begin position="142"/>
        <end position="211"/>
    </location>
</feature>
<dbReference type="EMBL" id="DF830075">
    <property type="protein sequence ID" value="GAK65384.1"/>
    <property type="molecule type" value="Genomic_DNA"/>
</dbReference>
<evidence type="ECO:0000256" key="3">
    <source>
        <dbReference type="ARBA" id="ARBA00022676"/>
    </source>
</evidence>
<keyword evidence="6" id="KW-0735">Signal-anchor</keyword>
<keyword evidence="12" id="KW-1185">Reference proteome</keyword>
<protein>
    <submittedName>
        <fullName evidence="11">Family 31 glycosyltransferase</fullName>
    </submittedName>
</protein>
<feature type="region of interest" description="Disordered" evidence="10">
    <location>
        <begin position="1087"/>
        <end position="1136"/>
    </location>
</feature>
<dbReference type="PANTHER" id="PTHR11214:SF333">
    <property type="entry name" value="GLYCOSYLTRANSFERASE FAMILY 31 PROTEIN"/>
    <property type="match status" value="1"/>
</dbReference>
<evidence type="ECO:0000256" key="8">
    <source>
        <dbReference type="ARBA" id="ARBA00023034"/>
    </source>
</evidence>
<evidence type="ECO:0000313" key="12">
    <source>
        <dbReference type="Proteomes" id="UP000053758"/>
    </source>
</evidence>
<dbReference type="PANTHER" id="PTHR11214">
    <property type="entry name" value="BETA-1,3-N-ACETYLGLUCOSAMINYLTRANSFERASE"/>
    <property type="match status" value="1"/>
</dbReference>
<evidence type="ECO:0000313" key="11">
    <source>
        <dbReference type="EMBL" id="GAK65384.1"/>
    </source>
</evidence>
<evidence type="ECO:0000256" key="10">
    <source>
        <dbReference type="SAM" id="MobiDB-lite"/>
    </source>
</evidence>
<dbReference type="GO" id="GO:0000139">
    <property type="term" value="C:Golgi membrane"/>
    <property type="evidence" value="ECO:0007669"/>
    <property type="project" value="UniProtKB-SubCell"/>
</dbReference>
<keyword evidence="7" id="KW-1133">Transmembrane helix</keyword>